<keyword evidence="2" id="KW-0812">Transmembrane</keyword>
<dbReference type="AlphaFoldDB" id="A0A0E0KE85"/>
<accession>A0A0E0KE85</accession>
<protein>
    <submittedName>
        <fullName evidence="3">Uncharacterized protein</fullName>
    </submittedName>
</protein>
<feature type="compositionally biased region" description="Polar residues" evidence="1">
    <location>
        <begin position="1"/>
        <end position="14"/>
    </location>
</feature>
<keyword evidence="2" id="KW-1133">Transmembrane helix</keyword>
<keyword evidence="2" id="KW-0472">Membrane</keyword>
<evidence type="ECO:0000256" key="1">
    <source>
        <dbReference type="SAM" id="MobiDB-lite"/>
    </source>
</evidence>
<dbReference type="Gramene" id="OPUNC03G18010.1">
    <property type="protein sequence ID" value="OPUNC03G18010.1"/>
    <property type="gene ID" value="OPUNC03G18010"/>
</dbReference>
<evidence type="ECO:0000256" key="2">
    <source>
        <dbReference type="SAM" id="Phobius"/>
    </source>
</evidence>
<dbReference type="EnsemblPlants" id="OPUNC03G18240.1">
    <property type="protein sequence ID" value="OPUNC03G18240.1"/>
    <property type="gene ID" value="OPUNC03G18240"/>
</dbReference>
<feature type="region of interest" description="Disordered" evidence="1">
    <location>
        <begin position="1"/>
        <end position="27"/>
    </location>
</feature>
<organism evidence="3">
    <name type="scientific">Oryza punctata</name>
    <name type="common">Red rice</name>
    <dbReference type="NCBI Taxonomy" id="4537"/>
    <lineage>
        <taxon>Eukaryota</taxon>
        <taxon>Viridiplantae</taxon>
        <taxon>Streptophyta</taxon>
        <taxon>Embryophyta</taxon>
        <taxon>Tracheophyta</taxon>
        <taxon>Spermatophyta</taxon>
        <taxon>Magnoliopsida</taxon>
        <taxon>Liliopsida</taxon>
        <taxon>Poales</taxon>
        <taxon>Poaceae</taxon>
        <taxon>BOP clade</taxon>
        <taxon>Oryzoideae</taxon>
        <taxon>Oryzeae</taxon>
        <taxon>Oryzinae</taxon>
        <taxon>Oryza</taxon>
    </lineage>
</organism>
<dbReference type="HOGENOM" id="CLU_2254527_0_0_1"/>
<feature type="transmembrane region" description="Helical" evidence="2">
    <location>
        <begin position="86"/>
        <end position="102"/>
    </location>
</feature>
<reference evidence="3" key="2">
    <citation type="submission" date="2018-05" db="EMBL/GenBank/DDBJ databases">
        <title>OpunRS2 (Oryza punctata Reference Sequence Version 2).</title>
        <authorList>
            <person name="Zhang J."/>
            <person name="Kudrna D."/>
            <person name="Lee S."/>
            <person name="Talag J."/>
            <person name="Welchert J."/>
            <person name="Wing R.A."/>
        </authorList>
    </citation>
    <scope>NUCLEOTIDE SEQUENCE [LARGE SCALE GENOMIC DNA]</scope>
</reference>
<reference evidence="3" key="1">
    <citation type="submission" date="2015-04" db="UniProtKB">
        <authorList>
            <consortium name="EnsemblPlants"/>
        </authorList>
    </citation>
    <scope>IDENTIFICATION</scope>
</reference>
<dbReference type="Proteomes" id="UP000026962">
    <property type="component" value="Chromosome 3"/>
</dbReference>
<dbReference type="EnsemblPlants" id="OPUNC03G18010.1">
    <property type="protein sequence ID" value="OPUNC03G18010.1"/>
    <property type="gene ID" value="OPUNC03G18010"/>
</dbReference>
<evidence type="ECO:0000313" key="4">
    <source>
        <dbReference type="Proteomes" id="UP000026962"/>
    </source>
</evidence>
<name>A0A0E0KE85_ORYPU</name>
<sequence>MQTRDPGITVTNNDPMPLQPVQQHRHHRWERHPVRIVSRQLDFLNSEITQICVPDWHQALQGYRERRAFLRAKQAKWDYIRGKMEVFPLFTSTILIAFIFVHRD</sequence>
<dbReference type="Gramene" id="OPUNC03G18240.1">
    <property type="protein sequence ID" value="OPUNC03G18240.1"/>
    <property type="gene ID" value="OPUNC03G18240"/>
</dbReference>
<evidence type="ECO:0000313" key="3">
    <source>
        <dbReference type="EnsemblPlants" id="OPUNC03G18010.1"/>
    </source>
</evidence>
<proteinExistence type="predicted"/>
<keyword evidence="4" id="KW-1185">Reference proteome</keyword>